<keyword evidence="1" id="KW-1133">Transmembrane helix</keyword>
<proteinExistence type="predicted"/>
<name>A0A0B5JA36_9VIRU</name>
<evidence type="ECO:0000256" key="1">
    <source>
        <dbReference type="SAM" id="Phobius"/>
    </source>
</evidence>
<evidence type="ECO:0000313" key="3">
    <source>
        <dbReference type="Proteomes" id="UP000202511"/>
    </source>
</evidence>
<dbReference type="GeneID" id="23462658"/>
<accession>A0A0B5JA36</accession>
<protein>
    <submittedName>
        <fullName evidence="2">Uncharacterized protein</fullName>
    </submittedName>
</protein>
<sequence>MASTALASDHTLIKGVVVASVAGMLATACVSRVPGVRSRLARMSPWSRFALNATFTGAVSNAAAQLLLRHSMIHVDNLVVDALARSNLDGPLGVYLARTMGNNVSFDMPLQIVPGHTGAARFERMRKRLKQKWGLSAYELVDKATGELVE</sequence>
<dbReference type="Proteomes" id="UP000202511">
    <property type="component" value="Segment"/>
</dbReference>
<evidence type="ECO:0000313" key="2">
    <source>
        <dbReference type="EMBL" id="AJF97741.1"/>
    </source>
</evidence>
<reference evidence="2 3" key="1">
    <citation type="journal article" date="2015" name="Parasitol. Res.">
        <title>Viruses in close associations with free-living amoebae.</title>
        <authorList>
            <person name="Scheid P."/>
        </authorList>
    </citation>
    <scope>NUCLEOTIDE SEQUENCE [LARGE SCALE GENOMIC DNA]</scope>
    <source>
        <strain evidence="2">KlaHel</strain>
    </source>
</reference>
<keyword evidence="1" id="KW-0472">Membrane</keyword>
<dbReference type="RefSeq" id="YP_009119976.1">
    <property type="nucleotide sequence ID" value="NC_026440.1"/>
</dbReference>
<organism evidence="2 3">
    <name type="scientific">Pandoravirus inopinatum</name>
    <dbReference type="NCBI Taxonomy" id="1605721"/>
    <lineage>
        <taxon>Viruses</taxon>
        <taxon>Pandoravirus</taxon>
    </lineage>
</organism>
<dbReference type="KEGG" id="vg:23462658"/>
<dbReference type="EMBL" id="KP136319">
    <property type="protein sequence ID" value="AJF97741.1"/>
    <property type="molecule type" value="Genomic_DNA"/>
</dbReference>
<keyword evidence="1" id="KW-0812">Transmembrane</keyword>
<feature type="transmembrane region" description="Helical" evidence="1">
    <location>
        <begin position="12"/>
        <end position="33"/>
    </location>
</feature>